<dbReference type="CDD" id="cd16385">
    <property type="entry name" value="IcmL"/>
    <property type="match status" value="1"/>
</dbReference>
<evidence type="ECO:0000256" key="1">
    <source>
        <dbReference type="SAM" id="SignalP"/>
    </source>
</evidence>
<dbReference type="STRING" id="45068.Llon_0213"/>
<gene>
    <name evidence="2" type="ORF">Llon_0213</name>
</gene>
<feature type="signal peptide" evidence="1">
    <location>
        <begin position="1"/>
        <end position="27"/>
    </location>
</feature>
<dbReference type="Pfam" id="PF11393">
    <property type="entry name" value="T4BSS_DotI_IcmL"/>
    <property type="match status" value="1"/>
</dbReference>
<sequence>MKGKKTNLWPLLLALLAVILLSPSPYAATGKDDEVAMWAEETLLATLSLDYASETERLEETRKNYTLNAWKAIHGFLGNYMEKVLTDQLILHPAPISPPVIVKSGIVTKSNFFAGVPYWVIQQPIAIPELSITIDFIVVVIELKQKNQYIIQSLNMSIKNSSPM</sequence>
<name>A0A0W0VT39_9GAMM</name>
<proteinExistence type="predicted"/>
<evidence type="ECO:0000313" key="2">
    <source>
        <dbReference type="EMBL" id="KTD23328.1"/>
    </source>
</evidence>
<keyword evidence="1" id="KW-0732">Signal</keyword>
<reference evidence="2 3" key="1">
    <citation type="submission" date="2015-11" db="EMBL/GenBank/DDBJ databases">
        <title>Genomic analysis of 38 Legionella species identifies large and diverse effector repertoires.</title>
        <authorList>
            <person name="Burstein D."/>
            <person name="Amaro F."/>
            <person name="Zusman T."/>
            <person name="Lifshitz Z."/>
            <person name="Cohen O."/>
            <person name="Gilbert J.A."/>
            <person name="Pupko T."/>
            <person name="Shuman H.A."/>
            <person name="Segal G."/>
        </authorList>
    </citation>
    <scope>NUCLEOTIDE SEQUENCE [LARGE SCALE GENOMIC DNA]</scope>
    <source>
        <strain evidence="2 3">ATCC 49505</strain>
    </source>
</reference>
<comment type="caution">
    <text evidence="2">The sequence shown here is derived from an EMBL/GenBank/DDBJ whole genome shotgun (WGS) entry which is preliminary data.</text>
</comment>
<evidence type="ECO:0000313" key="3">
    <source>
        <dbReference type="Proteomes" id="UP000054997"/>
    </source>
</evidence>
<dbReference type="InterPro" id="IPR021055">
    <property type="entry name" value="T4BSS_IcmL/DotI"/>
</dbReference>
<organism evidence="2 3">
    <name type="scientific">Legionella londiniensis</name>
    <dbReference type="NCBI Taxonomy" id="45068"/>
    <lineage>
        <taxon>Bacteria</taxon>
        <taxon>Pseudomonadati</taxon>
        <taxon>Pseudomonadota</taxon>
        <taxon>Gammaproteobacteria</taxon>
        <taxon>Legionellales</taxon>
        <taxon>Legionellaceae</taxon>
        <taxon>Legionella</taxon>
    </lineage>
</organism>
<dbReference type="Proteomes" id="UP000054997">
    <property type="component" value="Unassembled WGS sequence"/>
</dbReference>
<dbReference type="RefSeq" id="WP_058528223.1">
    <property type="nucleotide sequence ID" value="NZ_CAAAHZ010000013.1"/>
</dbReference>
<dbReference type="EMBL" id="LNYK01000001">
    <property type="protein sequence ID" value="KTD23328.1"/>
    <property type="molecule type" value="Genomic_DNA"/>
</dbReference>
<accession>A0A0W0VT39</accession>
<protein>
    <submittedName>
        <fullName evidence="2">Macrophage killing protein with similarity to conjugation protein</fullName>
    </submittedName>
</protein>
<dbReference type="PATRIC" id="fig|45068.5.peg.223"/>
<keyword evidence="3" id="KW-1185">Reference proteome</keyword>
<dbReference type="AlphaFoldDB" id="A0A0W0VT39"/>
<dbReference type="OrthoDB" id="5638127at2"/>
<feature type="chain" id="PRO_5006915047" evidence="1">
    <location>
        <begin position="28"/>
        <end position="164"/>
    </location>
</feature>